<evidence type="ECO:0000256" key="1">
    <source>
        <dbReference type="SAM" id="MobiDB-lite"/>
    </source>
</evidence>
<dbReference type="Proteomes" id="UP000248340">
    <property type="component" value="Unassembled WGS sequence"/>
</dbReference>
<feature type="compositionally biased region" description="Basic and acidic residues" evidence="1">
    <location>
        <begin position="351"/>
        <end position="360"/>
    </location>
</feature>
<keyword evidence="3" id="KW-1185">Reference proteome</keyword>
<gene>
    <name evidence="2" type="ORF">BO82DRAFT_398272</name>
</gene>
<evidence type="ECO:0000313" key="2">
    <source>
        <dbReference type="EMBL" id="PYH85954.1"/>
    </source>
</evidence>
<dbReference type="GeneID" id="37141761"/>
<feature type="region of interest" description="Disordered" evidence="1">
    <location>
        <begin position="1"/>
        <end position="73"/>
    </location>
</feature>
<protein>
    <submittedName>
        <fullName evidence="2">Uncharacterized protein</fullName>
    </submittedName>
</protein>
<dbReference type="RefSeq" id="XP_025496154.1">
    <property type="nucleotide sequence ID" value="XM_025639019.1"/>
</dbReference>
<feature type="compositionally biased region" description="Low complexity" evidence="1">
    <location>
        <begin position="38"/>
        <end position="52"/>
    </location>
</feature>
<reference evidence="2 3" key="1">
    <citation type="submission" date="2016-12" db="EMBL/GenBank/DDBJ databases">
        <title>The genomes of Aspergillus section Nigri reveals drivers in fungal speciation.</title>
        <authorList>
            <consortium name="DOE Joint Genome Institute"/>
            <person name="Vesth T.C."/>
            <person name="Nybo J."/>
            <person name="Theobald S."/>
            <person name="Brandl J."/>
            <person name="Frisvad J.C."/>
            <person name="Nielsen K.F."/>
            <person name="Lyhne E.K."/>
            <person name="Kogle M.E."/>
            <person name="Kuo A."/>
            <person name="Riley R."/>
            <person name="Clum A."/>
            <person name="Nolan M."/>
            <person name="Lipzen A."/>
            <person name="Salamov A."/>
            <person name="Henrissat B."/>
            <person name="Wiebenga A."/>
            <person name="De Vries R.P."/>
            <person name="Grigoriev I.V."/>
            <person name="Mortensen U.H."/>
            <person name="Andersen M.R."/>
            <person name="Baker S.E."/>
        </authorList>
    </citation>
    <scope>NUCLEOTIDE SEQUENCE [LARGE SCALE GENOMIC DNA]</scope>
    <source>
        <strain evidence="2 3">CBS 121591</strain>
    </source>
</reference>
<feature type="compositionally biased region" description="Basic and acidic residues" evidence="1">
    <location>
        <begin position="319"/>
        <end position="333"/>
    </location>
</feature>
<name>A0A319CL90_9EURO</name>
<feature type="compositionally biased region" description="Pro residues" evidence="1">
    <location>
        <begin position="20"/>
        <end position="37"/>
    </location>
</feature>
<dbReference type="EMBL" id="KZ821678">
    <property type="protein sequence ID" value="PYH85954.1"/>
    <property type="molecule type" value="Genomic_DNA"/>
</dbReference>
<feature type="region of interest" description="Disordered" evidence="1">
    <location>
        <begin position="86"/>
        <end position="107"/>
    </location>
</feature>
<sequence length="405" mass="44174">MTRKKKSKARKLNLQRGNPPKRPAPPQSLPPRPPGPIPSIETPTDLALSLAPAPAPAKPDKAHPPPKSRFGFSWWRDQKGGEMLRGQLAQGSSGQTPQRSASWAGRPGEAYHGTGCIKREDGGCRENEYFTPSYHAGYAGGVGGVLDYTWGYAGGVGTGIMGDSGGLHHQLGEWGVGVKSEYNGASFGVDAAYGDGYGKAFVADYGGKYGKAYDTNTMARYSAEAGYNLASATSYISGHGPVCSSTRDAMYTGIMSRDGGGPYCGDEGIHPINPRHLDETNSVKSTTPDLGRDCVFCGRNGHSTVACPERWGNNGNGHTDSKTQARQPSNERTRTKRNRMRTMKRKLRQHPGRETQKEVEEERERLDALLREAQELEERASKLLTRQEPPVDLDDILRRIIEDMR</sequence>
<organism evidence="2 3">
    <name type="scientific">Aspergillus uvarum CBS 121591</name>
    <dbReference type="NCBI Taxonomy" id="1448315"/>
    <lineage>
        <taxon>Eukaryota</taxon>
        <taxon>Fungi</taxon>
        <taxon>Dikarya</taxon>
        <taxon>Ascomycota</taxon>
        <taxon>Pezizomycotina</taxon>
        <taxon>Eurotiomycetes</taxon>
        <taxon>Eurotiomycetidae</taxon>
        <taxon>Eurotiales</taxon>
        <taxon>Aspergillaceae</taxon>
        <taxon>Aspergillus</taxon>
        <taxon>Aspergillus subgen. Circumdati</taxon>
    </lineage>
</organism>
<proteinExistence type="predicted"/>
<feature type="region of interest" description="Disordered" evidence="1">
    <location>
        <begin position="308"/>
        <end position="360"/>
    </location>
</feature>
<accession>A0A319CL90</accession>
<dbReference type="OrthoDB" id="10455057at2759"/>
<dbReference type="VEuPathDB" id="FungiDB:BO82DRAFT_398272"/>
<feature type="compositionally biased region" description="Polar residues" evidence="1">
    <location>
        <begin position="89"/>
        <end position="101"/>
    </location>
</feature>
<feature type="compositionally biased region" description="Basic residues" evidence="1">
    <location>
        <begin position="334"/>
        <end position="350"/>
    </location>
</feature>
<evidence type="ECO:0000313" key="3">
    <source>
        <dbReference type="Proteomes" id="UP000248340"/>
    </source>
</evidence>
<feature type="compositionally biased region" description="Basic residues" evidence="1">
    <location>
        <begin position="1"/>
        <end position="13"/>
    </location>
</feature>
<dbReference type="AlphaFoldDB" id="A0A319CL90"/>